<evidence type="ECO:0000256" key="2">
    <source>
        <dbReference type="ARBA" id="ARBA00022618"/>
    </source>
</evidence>
<evidence type="ECO:0000313" key="8">
    <source>
        <dbReference type="RefSeq" id="XP_017783759.1"/>
    </source>
</evidence>
<dbReference type="InterPro" id="IPR036770">
    <property type="entry name" value="Ankyrin_rpt-contain_sf"/>
</dbReference>
<dbReference type="Proteomes" id="UP000695000">
    <property type="component" value="Unplaced"/>
</dbReference>
<protein>
    <submittedName>
        <fullName evidence="8">Uncharacterized protein LOC108567666</fullName>
    </submittedName>
</protein>
<dbReference type="SUPFAM" id="SSF48403">
    <property type="entry name" value="Ankyrin repeat"/>
    <property type="match status" value="1"/>
</dbReference>
<feature type="domain" description="ANKLE2 third alpha/beta" evidence="6">
    <location>
        <begin position="282"/>
        <end position="394"/>
    </location>
</feature>
<dbReference type="GeneID" id="108567666"/>
<gene>
    <name evidence="8" type="primary">LOC108567666</name>
</gene>
<evidence type="ECO:0000259" key="6">
    <source>
        <dbReference type="Pfam" id="PF24567"/>
    </source>
</evidence>
<dbReference type="InterPro" id="IPR002110">
    <property type="entry name" value="Ankyrin_rpt"/>
</dbReference>
<dbReference type="Pfam" id="PF24567">
    <property type="entry name" value="ANKLE2_3rd"/>
    <property type="match status" value="1"/>
</dbReference>
<organism evidence="7 8">
    <name type="scientific">Nicrophorus vespilloides</name>
    <name type="common">Boreal carrion beetle</name>
    <dbReference type="NCBI Taxonomy" id="110193"/>
    <lineage>
        <taxon>Eukaryota</taxon>
        <taxon>Metazoa</taxon>
        <taxon>Ecdysozoa</taxon>
        <taxon>Arthropoda</taxon>
        <taxon>Hexapoda</taxon>
        <taxon>Insecta</taxon>
        <taxon>Pterygota</taxon>
        <taxon>Neoptera</taxon>
        <taxon>Endopterygota</taxon>
        <taxon>Coleoptera</taxon>
        <taxon>Polyphaga</taxon>
        <taxon>Staphyliniformia</taxon>
        <taxon>Silphidae</taxon>
        <taxon>Nicrophorinae</taxon>
        <taxon>Nicrophorus</taxon>
    </lineage>
</organism>
<sequence>MDTPDKNVSNTEFSKVFNGEGNIVYYGVHIPVDVQIQDNDEYWQVFEDKTDALKLVKKYKKARFKAFNFYHEAVEFATNGYEQANNMSVDGGFQKTEHVQSVGEKASQFRGPTPQNIVKLRKAMECGDLNLVQKTIWDNPRYLIGAGDTPSILQEGSRYNGLHVSSKSKNGDMCELILNTISNIKFIKKLYVDDKSPEERAKILLDLYLNTPDKGSHETPLHFAVKFGAIKCVEVLVSFSQCDRNLRNKHGKLPSQIICDRYDGPDARNLSDKISALLQYNYYVPVLRSEDNCAPPLIGQPFSPCSPPKLNSDPRSPRLEIHAYAGPMNKEGADKFRKMWKTPPRNGNFGKSVISNRLNKSDSITNMRLRDHEKGLERWGNNLAKTMSVGWKEYWPFLDTFVDITSEEGLRQLENYLADKAANMYRMSPLSSNSLQSPVNESGTNSPPKASCIADISPMTELCRALQTCSIKDNSRRLSNGFDKIQETHSDLSPFFCLDKSLQVFAKRISNDILHLLNVQYDTCKVIETQVKQLQLLMLSYMDDNRFRCIDFQLVHSRLSYLIKMILKQNLKKFTLLENMLDLWMEFCSKNYDCFSSDDEGVQNTVVHMKNQHSMCILKHVQEFISKDYMMDEVESEEDCVKIWKEMKPCSCAWKNKGHRKNHGNKRTNSLKFRNPFKQEYSRKLFQEDNTALSISNQKVASSDSSSSDDEYFTPPSSPSLLDNKSDDDENYYETHLPDIEIFIEGDFPTKVDAAVYNALNYVECKLNYKDYPNICNWQNAVSLYKESERNNWGNVSVAKCKLDMNTSLMLTSTPIKSTFCKTTMDSSPPYTPPKSWLRITGANSPRVSIKNQQGNVSFNL</sequence>
<proteinExistence type="inferred from homology"/>
<name>A0ABM1NAA9_NICVS</name>
<keyword evidence="3" id="KW-0040">ANK repeat</keyword>
<dbReference type="PANTHER" id="PTHR12349:SF4">
    <property type="entry name" value="ANKYRIN REPEAT AND LEM DOMAIN-CONTAINING PROTEIN 2"/>
    <property type="match status" value="1"/>
</dbReference>
<reference evidence="8" key="1">
    <citation type="submission" date="2025-08" db="UniProtKB">
        <authorList>
            <consortium name="RefSeq"/>
        </authorList>
    </citation>
    <scope>IDENTIFICATION</scope>
    <source>
        <tissue evidence="8">Whole Larva</tissue>
    </source>
</reference>
<evidence type="ECO:0000256" key="4">
    <source>
        <dbReference type="ARBA" id="ARBA00023306"/>
    </source>
</evidence>
<dbReference type="PANTHER" id="PTHR12349">
    <property type="entry name" value="ANKYRIN REPEAT AND LEM DOMAIN-CONTAINING PROTEIN 2"/>
    <property type="match status" value="1"/>
</dbReference>
<evidence type="ECO:0000256" key="5">
    <source>
        <dbReference type="SAM" id="MobiDB-lite"/>
    </source>
</evidence>
<feature type="region of interest" description="Disordered" evidence="5">
    <location>
        <begin position="697"/>
        <end position="728"/>
    </location>
</feature>
<dbReference type="Gene3D" id="1.25.40.20">
    <property type="entry name" value="Ankyrin repeat-containing domain"/>
    <property type="match status" value="1"/>
</dbReference>
<keyword evidence="4" id="KW-0131">Cell cycle</keyword>
<dbReference type="InterPro" id="IPR056237">
    <property type="entry name" value="ANKLE2_3rd"/>
</dbReference>
<evidence type="ECO:0000256" key="3">
    <source>
        <dbReference type="ARBA" id="ARBA00023043"/>
    </source>
</evidence>
<dbReference type="RefSeq" id="XP_017783759.1">
    <property type="nucleotide sequence ID" value="XM_017928270.1"/>
</dbReference>
<dbReference type="SMART" id="SM00248">
    <property type="entry name" value="ANK"/>
    <property type="match status" value="2"/>
</dbReference>
<dbReference type="Pfam" id="PF00023">
    <property type="entry name" value="Ank"/>
    <property type="match status" value="1"/>
</dbReference>
<keyword evidence="2" id="KW-0132">Cell division</keyword>
<evidence type="ECO:0000256" key="1">
    <source>
        <dbReference type="ARBA" id="ARBA00007597"/>
    </source>
</evidence>
<comment type="similarity">
    <text evidence="1">Belongs to the ANKLE2 family.</text>
</comment>
<keyword evidence="7" id="KW-1185">Reference proteome</keyword>
<accession>A0ABM1NAA9</accession>
<evidence type="ECO:0000313" key="7">
    <source>
        <dbReference type="Proteomes" id="UP000695000"/>
    </source>
</evidence>